<comment type="caution">
    <text evidence="9">The sequence shown here is derived from an EMBL/GenBank/DDBJ whole genome shotgun (WGS) entry which is preliminary data.</text>
</comment>
<evidence type="ECO:0000256" key="4">
    <source>
        <dbReference type="ARBA" id="ARBA00022801"/>
    </source>
</evidence>
<dbReference type="InterPro" id="IPR025657">
    <property type="entry name" value="RadC_JAB"/>
</dbReference>
<keyword evidence="5" id="KW-0862">Zinc</keyword>
<keyword evidence="4" id="KW-0378">Hydrolase</keyword>
<dbReference type="PROSITE" id="PS50249">
    <property type="entry name" value="MPN"/>
    <property type="match status" value="1"/>
</dbReference>
<dbReference type="GO" id="GO:0008237">
    <property type="term" value="F:metallopeptidase activity"/>
    <property type="evidence" value="ECO:0007669"/>
    <property type="project" value="UniProtKB-KW"/>
</dbReference>
<evidence type="ECO:0000256" key="7">
    <source>
        <dbReference type="RuleBase" id="RU003797"/>
    </source>
</evidence>
<evidence type="ECO:0000256" key="5">
    <source>
        <dbReference type="ARBA" id="ARBA00022833"/>
    </source>
</evidence>
<dbReference type="InterPro" id="IPR001405">
    <property type="entry name" value="UPF0758"/>
</dbReference>
<keyword evidence="2" id="KW-0645">Protease</keyword>
<dbReference type="CDD" id="cd08071">
    <property type="entry name" value="MPN_DUF2466"/>
    <property type="match status" value="1"/>
</dbReference>
<dbReference type="NCBIfam" id="TIGR00608">
    <property type="entry name" value="radc"/>
    <property type="match status" value="1"/>
</dbReference>
<dbReference type="InterPro" id="IPR010994">
    <property type="entry name" value="RuvA_2-like"/>
</dbReference>
<keyword evidence="10" id="KW-1185">Reference proteome</keyword>
<dbReference type="RefSeq" id="WP_154553492.1">
    <property type="nucleotide sequence ID" value="NZ_JBJESO010000004.1"/>
</dbReference>
<evidence type="ECO:0000313" key="9">
    <source>
        <dbReference type="EMBL" id="MST69939.1"/>
    </source>
</evidence>
<dbReference type="PROSITE" id="PS01302">
    <property type="entry name" value="UPF0758"/>
    <property type="match status" value="1"/>
</dbReference>
<dbReference type="SUPFAM" id="SSF47781">
    <property type="entry name" value="RuvA domain 2-like"/>
    <property type="match status" value="1"/>
</dbReference>
<evidence type="ECO:0000256" key="6">
    <source>
        <dbReference type="ARBA" id="ARBA00023049"/>
    </source>
</evidence>
<evidence type="ECO:0000256" key="1">
    <source>
        <dbReference type="ARBA" id="ARBA00010243"/>
    </source>
</evidence>
<gene>
    <name evidence="9" type="ORF">FYJ65_01050</name>
</gene>
<feature type="domain" description="MPN" evidence="8">
    <location>
        <begin position="104"/>
        <end position="226"/>
    </location>
</feature>
<dbReference type="Gene3D" id="3.40.140.10">
    <property type="entry name" value="Cytidine Deaminase, domain 2"/>
    <property type="match status" value="1"/>
</dbReference>
<dbReference type="NCBIfam" id="NF000642">
    <property type="entry name" value="PRK00024.1"/>
    <property type="match status" value="1"/>
</dbReference>
<dbReference type="GO" id="GO:0046872">
    <property type="term" value="F:metal ion binding"/>
    <property type="evidence" value="ECO:0007669"/>
    <property type="project" value="UniProtKB-KW"/>
</dbReference>
<dbReference type="Pfam" id="PF20582">
    <property type="entry name" value="UPF0758_N"/>
    <property type="match status" value="1"/>
</dbReference>
<proteinExistence type="inferred from homology"/>
<protein>
    <submittedName>
        <fullName evidence="9">JAB domain-containing protein</fullName>
    </submittedName>
</protein>
<name>A0A6N7XJ27_9FIRM</name>
<keyword evidence="6" id="KW-0482">Metalloprotease</keyword>
<evidence type="ECO:0000259" key="8">
    <source>
        <dbReference type="PROSITE" id="PS50249"/>
    </source>
</evidence>
<sequence length="227" mass="25056">MRIKDIPQEERPKEKLMYAGAESLSTSELLALIIRTGNSNKSAVQLAEDVLAYSAKELGSLREADVQELTEIDGIGSTKACSIVASLELARRLLGRESDESRISMKNPESVANLLMEDMRELKQEHLVALLLNAKCEIESRITVSIGELTSTVVHPREVFRPAIRKGAAGIILAHNHPSGDPTPSQDDIQSTKRIMEVSKLVGIRLLDHLIIGDGRYISLRNEGYME</sequence>
<dbReference type="EMBL" id="VUNA01000001">
    <property type="protein sequence ID" value="MST69939.1"/>
    <property type="molecule type" value="Genomic_DNA"/>
</dbReference>
<dbReference type="AlphaFoldDB" id="A0A6N7XJ27"/>
<dbReference type="Pfam" id="PF04002">
    <property type="entry name" value="RadC"/>
    <property type="match status" value="1"/>
</dbReference>
<dbReference type="Gene3D" id="1.10.150.20">
    <property type="entry name" value="5' to 3' exonuclease, C-terminal subdomain"/>
    <property type="match status" value="1"/>
</dbReference>
<dbReference type="GO" id="GO:0006508">
    <property type="term" value="P:proteolysis"/>
    <property type="evidence" value="ECO:0007669"/>
    <property type="project" value="UniProtKB-KW"/>
</dbReference>
<evidence type="ECO:0000313" key="10">
    <source>
        <dbReference type="Proteomes" id="UP000469424"/>
    </source>
</evidence>
<dbReference type="InterPro" id="IPR037518">
    <property type="entry name" value="MPN"/>
</dbReference>
<evidence type="ECO:0000256" key="3">
    <source>
        <dbReference type="ARBA" id="ARBA00022723"/>
    </source>
</evidence>
<dbReference type="Proteomes" id="UP000469424">
    <property type="component" value="Unassembled WGS sequence"/>
</dbReference>
<organism evidence="9 10">
    <name type="scientific">Mogibacterium kristiansenii</name>
    <dbReference type="NCBI Taxonomy" id="2606708"/>
    <lineage>
        <taxon>Bacteria</taxon>
        <taxon>Bacillati</taxon>
        <taxon>Bacillota</taxon>
        <taxon>Clostridia</taxon>
        <taxon>Peptostreptococcales</taxon>
        <taxon>Anaerovoracaceae</taxon>
        <taxon>Mogibacterium</taxon>
    </lineage>
</organism>
<keyword evidence="3" id="KW-0479">Metal-binding</keyword>
<comment type="similarity">
    <text evidence="1 7">Belongs to the UPF0758 family.</text>
</comment>
<dbReference type="PANTHER" id="PTHR30471">
    <property type="entry name" value="DNA REPAIR PROTEIN RADC"/>
    <property type="match status" value="1"/>
</dbReference>
<dbReference type="InterPro" id="IPR020891">
    <property type="entry name" value="UPF0758_CS"/>
</dbReference>
<reference evidence="9 10" key="1">
    <citation type="submission" date="2019-08" db="EMBL/GenBank/DDBJ databases">
        <title>In-depth cultivation of the pig gut microbiome towards novel bacterial diversity and tailored functional studies.</title>
        <authorList>
            <person name="Wylensek D."/>
            <person name="Hitch T.C.A."/>
            <person name="Clavel T."/>
        </authorList>
    </citation>
    <scope>NUCLEOTIDE SEQUENCE [LARGE SCALE GENOMIC DNA]</scope>
    <source>
        <strain evidence="9 10">WCA-MUC-591-APC-4B</strain>
    </source>
</reference>
<evidence type="ECO:0000256" key="2">
    <source>
        <dbReference type="ARBA" id="ARBA00022670"/>
    </source>
</evidence>
<dbReference type="PANTHER" id="PTHR30471:SF3">
    <property type="entry name" value="UPF0758 PROTEIN YEES-RELATED"/>
    <property type="match status" value="1"/>
</dbReference>
<dbReference type="InterPro" id="IPR046778">
    <property type="entry name" value="UPF0758_N"/>
</dbReference>
<accession>A0A6N7XJ27</accession>